<evidence type="ECO:0000259" key="2">
    <source>
        <dbReference type="Pfam" id="PF01909"/>
    </source>
</evidence>
<evidence type="ECO:0000256" key="1">
    <source>
        <dbReference type="ARBA" id="ARBA00022679"/>
    </source>
</evidence>
<dbReference type="AlphaFoldDB" id="A0A6G9XQ19"/>
<dbReference type="RefSeq" id="WP_167462111.1">
    <property type="nucleotide sequence ID" value="NZ_CP046171.1"/>
</dbReference>
<proteinExistence type="predicted"/>
<dbReference type="Pfam" id="PF01909">
    <property type="entry name" value="NTP_transf_2"/>
    <property type="match status" value="1"/>
</dbReference>
<organism evidence="4 5">
    <name type="scientific">Nocardia brasiliensis</name>
    <dbReference type="NCBI Taxonomy" id="37326"/>
    <lineage>
        <taxon>Bacteria</taxon>
        <taxon>Bacillati</taxon>
        <taxon>Actinomycetota</taxon>
        <taxon>Actinomycetes</taxon>
        <taxon>Mycobacteriales</taxon>
        <taxon>Nocardiaceae</taxon>
        <taxon>Nocardia</taxon>
    </lineage>
</organism>
<gene>
    <name evidence="4" type="ORF">F5X71_12605</name>
</gene>
<dbReference type="InterPro" id="IPR043519">
    <property type="entry name" value="NT_sf"/>
</dbReference>
<dbReference type="EMBL" id="CP046171">
    <property type="protein sequence ID" value="QIS03041.1"/>
    <property type="molecule type" value="Genomic_DNA"/>
</dbReference>
<dbReference type="InterPro" id="IPR002934">
    <property type="entry name" value="Polymerase_NTP_transf_dom"/>
</dbReference>
<protein>
    <submittedName>
        <fullName evidence="4">DUF4111 domain-containing protein</fullName>
    </submittedName>
</protein>
<sequence>MTRSLLDPSAVPFELRPYLEEVVQRARTICNPHLVSVFAVGSIALGDYRHGRSDIDVNMVVEPSLPGTVVRELAESLAHDALRCPAAGLELVVYESSFADRASDQAGYLLDLNTGPLLPHRASFDPAASPAFWYVIDRSIAYQTGCVLYGRPVRQVLAAPSQGHLYAAILASVREHTTGVGHLTDNQVLNGCRSVAFCRTGRWAAKRDAAQLISKSEPNFRPLLETAVRSFQRPRTAALELPTADVQTFLAWVRDRVEEAEPAGHRDDD</sequence>
<feature type="domain" description="Polymerase nucleotidyl transferase" evidence="2">
    <location>
        <begin position="34"/>
        <end position="66"/>
    </location>
</feature>
<dbReference type="GO" id="GO:0016779">
    <property type="term" value="F:nucleotidyltransferase activity"/>
    <property type="evidence" value="ECO:0007669"/>
    <property type="project" value="InterPro"/>
</dbReference>
<feature type="domain" description="Adenylyltransferase AadA C-terminal" evidence="3">
    <location>
        <begin position="156"/>
        <end position="251"/>
    </location>
</feature>
<name>A0A6G9XQ19_NOCBR</name>
<evidence type="ECO:0000259" key="3">
    <source>
        <dbReference type="Pfam" id="PF13427"/>
    </source>
</evidence>
<keyword evidence="1" id="KW-0808">Transferase</keyword>
<dbReference type="SUPFAM" id="SSF81301">
    <property type="entry name" value="Nucleotidyltransferase"/>
    <property type="match status" value="1"/>
</dbReference>
<dbReference type="InterPro" id="IPR025184">
    <property type="entry name" value="AadA_C"/>
</dbReference>
<dbReference type="Pfam" id="PF13427">
    <property type="entry name" value="AadA_C"/>
    <property type="match status" value="1"/>
</dbReference>
<reference evidence="4 5" key="1">
    <citation type="journal article" date="2019" name="ACS Chem. Biol.">
        <title>Identification and Mobilization of a Cryptic Antibiotic Biosynthesis Gene Locus from a Human-Pathogenic Nocardia Isolate.</title>
        <authorList>
            <person name="Herisse M."/>
            <person name="Ishida K."/>
            <person name="Porter J.L."/>
            <person name="Howden B."/>
            <person name="Hertweck C."/>
            <person name="Stinear T.P."/>
            <person name="Pidot S.J."/>
        </authorList>
    </citation>
    <scope>NUCLEOTIDE SEQUENCE [LARGE SCALE GENOMIC DNA]</scope>
    <source>
        <strain evidence="4 5">AUSMDU00024985</strain>
    </source>
</reference>
<accession>A0A6G9XQ19</accession>
<dbReference type="Proteomes" id="UP000501705">
    <property type="component" value="Chromosome"/>
</dbReference>
<evidence type="ECO:0000313" key="5">
    <source>
        <dbReference type="Proteomes" id="UP000501705"/>
    </source>
</evidence>
<evidence type="ECO:0000313" key="4">
    <source>
        <dbReference type="EMBL" id="QIS03041.1"/>
    </source>
</evidence>